<name>A0A401IHZ2_APHSA</name>
<gene>
    <name evidence="1" type="ORF">AsFPU1_2271</name>
</gene>
<comment type="caution">
    <text evidence="1">The sequence shown here is derived from an EMBL/GenBank/DDBJ whole genome shotgun (WGS) entry which is preliminary data.</text>
</comment>
<proteinExistence type="predicted"/>
<dbReference type="AlphaFoldDB" id="A0A401IHZ2"/>
<accession>A0A401IHZ2</accession>
<dbReference type="OrthoDB" id="457795at2"/>
<sequence length="151" mass="17425">MKNDNLKLNLLNPLQLPTTLSPDSETNNKILKTLELIQIVITESDTDQNLDKLIEAMVILGETQQSLINNPITETFLSLEEIEDYDNYFMVNHCNSENIAISIVSSIVLAMRELLLLSKLHNFNHEELLKLKQGYQEYINLLFRTFNLSEE</sequence>
<dbReference type="EMBL" id="BDQK01000013">
    <property type="protein sequence ID" value="GBF80864.1"/>
    <property type="molecule type" value="Genomic_DNA"/>
</dbReference>
<organism evidence="1 2">
    <name type="scientific">Aphanothece sacrum FPU1</name>
    <dbReference type="NCBI Taxonomy" id="1920663"/>
    <lineage>
        <taxon>Bacteria</taxon>
        <taxon>Bacillati</taxon>
        <taxon>Cyanobacteriota</taxon>
        <taxon>Cyanophyceae</taxon>
        <taxon>Oscillatoriophycideae</taxon>
        <taxon>Chroococcales</taxon>
        <taxon>Aphanothecaceae</taxon>
        <taxon>Aphanothece</taxon>
    </lineage>
</organism>
<dbReference type="RefSeq" id="WP_124974700.1">
    <property type="nucleotide sequence ID" value="NZ_BDQK01000013.1"/>
</dbReference>
<evidence type="ECO:0000313" key="2">
    <source>
        <dbReference type="Proteomes" id="UP000287247"/>
    </source>
</evidence>
<dbReference type="Proteomes" id="UP000287247">
    <property type="component" value="Unassembled WGS sequence"/>
</dbReference>
<protein>
    <submittedName>
        <fullName evidence="1">Transposase</fullName>
    </submittedName>
</protein>
<reference evidence="2" key="1">
    <citation type="submission" date="2017-05" db="EMBL/GenBank/DDBJ databases">
        <title>Physiological properties and genetic analysis related to exopolysaccharide production of fresh-water unicellular cyanobacterium Aphanothece sacrum, Suizenji Nori, that has been cultured as a food source in Japan.</title>
        <authorList>
            <person name="Kanesaki Y."/>
            <person name="Yoshikawa S."/>
            <person name="Ohki K."/>
        </authorList>
    </citation>
    <scope>NUCLEOTIDE SEQUENCE [LARGE SCALE GENOMIC DNA]</scope>
    <source>
        <strain evidence="2">FPU1</strain>
    </source>
</reference>
<keyword evidence="2" id="KW-1185">Reference proteome</keyword>
<evidence type="ECO:0000313" key="1">
    <source>
        <dbReference type="EMBL" id="GBF80864.1"/>
    </source>
</evidence>